<name>A0A7X2IKU7_9BURK</name>
<keyword evidence="8 10" id="KW-0807">Transducer</keyword>
<dbReference type="InterPro" id="IPR003122">
    <property type="entry name" value="Tar_rcpt_lig-bd"/>
</dbReference>
<dbReference type="InterPro" id="IPR004090">
    <property type="entry name" value="Chemotax_Me-accpt_rcpt"/>
</dbReference>
<proteinExistence type="inferred from homology"/>
<dbReference type="EMBL" id="WKJJ01000004">
    <property type="protein sequence ID" value="MRV71694.1"/>
    <property type="molecule type" value="Genomic_DNA"/>
</dbReference>
<comment type="similarity">
    <text evidence="9">Belongs to the methyl-accepting chemotaxis (MCP) protein family.</text>
</comment>
<dbReference type="Pfam" id="PF00015">
    <property type="entry name" value="MCPsignal"/>
    <property type="match status" value="1"/>
</dbReference>
<keyword evidence="5 11" id="KW-0812">Transmembrane</keyword>
<dbReference type="GO" id="GO:0006935">
    <property type="term" value="P:chemotaxis"/>
    <property type="evidence" value="ECO:0007669"/>
    <property type="project" value="InterPro"/>
</dbReference>
<evidence type="ECO:0000256" key="4">
    <source>
        <dbReference type="ARBA" id="ARBA00022519"/>
    </source>
</evidence>
<evidence type="ECO:0000256" key="2">
    <source>
        <dbReference type="ARBA" id="ARBA00022475"/>
    </source>
</evidence>
<keyword evidence="6 11" id="KW-1133">Transmembrane helix</keyword>
<evidence type="ECO:0000256" key="8">
    <source>
        <dbReference type="ARBA" id="ARBA00023224"/>
    </source>
</evidence>
<gene>
    <name evidence="13" type="ORF">GJ700_08135</name>
</gene>
<dbReference type="GO" id="GO:0005886">
    <property type="term" value="C:plasma membrane"/>
    <property type="evidence" value="ECO:0007669"/>
    <property type="project" value="UniProtKB-SubCell"/>
</dbReference>
<protein>
    <submittedName>
        <fullName evidence="13">Methyl-accepting chemotaxis protein</fullName>
    </submittedName>
</protein>
<dbReference type="PRINTS" id="PR00260">
    <property type="entry name" value="CHEMTRNSDUCR"/>
</dbReference>
<dbReference type="Pfam" id="PF02203">
    <property type="entry name" value="TarH"/>
    <property type="match status" value="1"/>
</dbReference>
<dbReference type="PANTHER" id="PTHR43531">
    <property type="entry name" value="PROTEIN ICFG"/>
    <property type="match status" value="1"/>
</dbReference>
<evidence type="ECO:0000256" key="3">
    <source>
        <dbReference type="ARBA" id="ARBA00022481"/>
    </source>
</evidence>
<dbReference type="PROSITE" id="PS50111">
    <property type="entry name" value="CHEMOTAXIS_TRANSDUC_2"/>
    <property type="match status" value="1"/>
</dbReference>
<dbReference type="GO" id="GO:0004888">
    <property type="term" value="F:transmembrane signaling receptor activity"/>
    <property type="evidence" value="ECO:0007669"/>
    <property type="project" value="InterPro"/>
</dbReference>
<evidence type="ECO:0000256" key="7">
    <source>
        <dbReference type="ARBA" id="ARBA00023136"/>
    </source>
</evidence>
<evidence type="ECO:0000256" key="5">
    <source>
        <dbReference type="ARBA" id="ARBA00022692"/>
    </source>
</evidence>
<organism evidence="13 14">
    <name type="scientific">Pseudoduganella rivuli</name>
    <dbReference type="NCBI Taxonomy" id="2666085"/>
    <lineage>
        <taxon>Bacteria</taxon>
        <taxon>Pseudomonadati</taxon>
        <taxon>Pseudomonadota</taxon>
        <taxon>Betaproteobacteria</taxon>
        <taxon>Burkholderiales</taxon>
        <taxon>Oxalobacteraceae</taxon>
        <taxon>Telluria group</taxon>
        <taxon>Pseudoduganella</taxon>
    </lineage>
</organism>
<dbReference type="SMART" id="SM00283">
    <property type="entry name" value="MA"/>
    <property type="match status" value="1"/>
</dbReference>
<feature type="transmembrane region" description="Helical" evidence="11">
    <location>
        <begin position="248"/>
        <end position="267"/>
    </location>
</feature>
<dbReference type="InterPro" id="IPR051310">
    <property type="entry name" value="MCP_chemotaxis"/>
</dbReference>
<evidence type="ECO:0000313" key="13">
    <source>
        <dbReference type="EMBL" id="MRV71694.1"/>
    </source>
</evidence>
<keyword evidence="3" id="KW-0488">Methylation</keyword>
<dbReference type="CDD" id="cd11386">
    <property type="entry name" value="MCP_signal"/>
    <property type="match status" value="1"/>
</dbReference>
<comment type="caution">
    <text evidence="13">The sequence shown here is derived from an EMBL/GenBank/DDBJ whole genome shotgun (WGS) entry which is preliminary data.</text>
</comment>
<feature type="transmembrane region" description="Helical" evidence="11">
    <location>
        <begin position="67"/>
        <end position="88"/>
    </location>
</feature>
<dbReference type="AlphaFoldDB" id="A0A7X2IKU7"/>
<evidence type="ECO:0000313" key="14">
    <source>
        <dbReference type="Proteomes" id="UP000446768"/>
    </source>
</evidence>
<dbReference type="FunFam" id="1.10.287.950:FF:000001">
    <property type="entry name" value="Methyl-accepting chemotaxis sensory transducer"/>
    <property type="match status" value="1"/>
</dbReference>
<dbReference type="InterPro" id="IPR004089">
    <property type="entry name" value="MCPsignal_dom"/>
</dbReference>
<evidence type="ECO:0000256" key="9">
    <source>
        <dbReference type="ARBA" id="ARBA00029447"/>
    </source>
</evidence>
<keyword evidence="14" id="KW-1185">Reference proteome</keyword>
<dbReference type="Proteomes" id="UP000446768">
    <property type="component" value="Unassembled WGS sequence"/>
</dbReference>
<dbReference type="PANTHER" id="PTHR43531:SF14">
    <property type="entry name" value="METHYL-ACCEPTING CHEMOTAXIS PROTEIN I-RELATED"/>
    <property type="match status" value="1"/>
</dbReference>
<keyword evidence="4" id="KW-0997">Cell inner membrane</keyword>
<evidence type="ECO:0000256" key="10">
    <source>
        <dbReference type="PROSITE-ProRule" id="PRU00284"/>
    </source>
</evidence>
<dbReference type="GO" id="GO:0007165">
    <property type="term" value="P:signal transduction"/>
    <property type="evidence" value="ECO:0007669"/>
    <property type="project" value="UniProtKB-KW"/>
</dbReference>
<comment type="subcellular location">
    <subcellularLocation>
        <location evidence="1">Cell inner membrane</location>
        <topology evidence="1">Multi-pass membrane protein</topology>
    </subcellularLocation>
</comment>
<evidence type="ECO:0000256" key="11">
    <source>
        <dbReference type="SAM" id="Phobius"/>
    </source>
</evidence>
<dbReference type="Gene3D" id="1.10.287.950">
    <property type="entry name" value="Methyl-accepting chemotaxis protein"/>
    <property type="match status" value="1"/>
</dbReference>
<dbReference type="SUPFAM" id="SSF58104">
    <property type="entry name" value="Methyl-accepting chemotaxis protein (MCP) signaling domain"/>
    <property type="match status" value="1"/>
</dbReference>
<keyword evidence="7 11" id="KW-0472">Membrane</keyword>
<sequence>MVSVGWMYPMVVAERWREDAFHWGDTVEMVFFSSSFAIFCGRPGAILPARQPGCYYVGDAIYMTIKFRLIIVITSLSVLAAGLGVLGLQGMKYANEGLKTVYEDRALVLERISRIDALMLQSRLSLSLAITDPMVDIKAESGQVEKNIAEINQAWSAYLAVVGAAAERQLADKFGAAWSKMHTDGLQPAVAALRNGDIEGAKAAQDRMRGMAADVVNGIAAVRKLQVAGAKSEYDNAVVRYTWLRNSAAVAILLGTFAAALFGYYLIRNIYRDLGGEPGYAADIVRRIAAGDLSTGVTVRPGSEGSLLAAMDAMQRNLTQTIGEINQATHTISSASTQVASGSQDLHAQTGQQVVSLKQTARAMEDMASTVKQNADNARDANQLVASASETAQQGGAVVAEVVNKMESINASAKKIVDIIGVIDGIAFQTNILALNAAVEAARAGEQGRGFAVVAGEVRNLAQRAAGAAREIKALIDDSVGKIGAGAQLVNQAGNTMHEIMASVNRVTHIVSGIAAASERQALDIGQISLAISRIDQVTQSNAELVDDVAGASESLRDQALRLDQLVTIFKLEPEPSTAVALLPSP</sequence>
<feature type="domain" description="Methyl-accepting transducer" evidence="12">
    <location>
        <begin position="328"/>
        <end position="557"/>
    </location>
</feature>
<reference evidence="13 14" key="1">
    <citation type="submission" date="2019-11" db="EMBL/GenBank/DDBJ databases">
        <title>Novel species isolated from a subtropical stream in China.</title>
        <authorList>
            <person name="Lu H."/>
        </authorList>
    </citation>
    <scope>NUCLEOTIDE SEQUENCE [LARGE SCALE GENOMIC DNA]</scope>
    <source>
        <strain evidence="13 14">FT92W</strain>
    </source>
</reference>
<evidence type="ECO:0000259" key="12">
    <source>
        <dbReference type="PROSITE" id="PS50111"/>
    </source>
</evidence>
<accession>A0A7X2IKU7</accession>
<evidence type="ECO:0000256" key="1">
    <source>
        <dbReference type="ARBA" id="ARBA00004429"/>
    </source>
</evidence>
<keyword evidence="2" id="KW-1003">Cell membrane</keyword>
<evidence type="ECO:0000256" key="6">
    <source>
        <dbReference type="ARBA" id="ARBA00022989"/>
    </source>
</evidence>